<keyword evidence="7" id="KW-1133">Transmembrane helix</keyword>
<dbReference type="InterPro" id="IPR009030">
    <property type="entry name" value="Growth_fac_rcpt_cys_sf"/>
</dbReference>
<dbReference type="EnsemblMetazoa" id="G5370.2">
    <property type="protein sequence ID" value="G5370.2:cds"/>
    <property type="gene ID" value="G5370"/>
</dbReference>
<keyword evidence="2" id="KW-0732">Signal</keyword>
<feature type="domain" description="EGF-like" evidence="8">
    <location>
        <begin position="265"/>
        <end position="305"/>
    </location>
</feature>
<keyword evidence="3" id="KW-0677">Repeat</keyword>
<dbReference type="Pfam" id="PF12947">
    <property type="entry name" value="EGF_3"/>
    <property type="match status" value="1"/>
</dbReference>
<evidence type="ECO:0000256" key="5">
    <source>
        <dbReference type="PROSITE-ProRule" id="PRU00076"/>
    </source>
</evidence>
<protein>
    <recommendedName>
        <fullName evidence="8">EGF-like domain-containing protein</fullName>
    </recommendedName>
</protein>
<feature type="domain" description="EGF-like" evidence="8">
    <location>
        <begin position="52"/>
        <end position="92"/>
    </location>
</feature>
<dbReference type="InterPro" id="IPR000152">
    <property type="entry name" value="EGF-type_Asp/Asn_hydroxyl_site"/>
</dbReference>
<dbReference type="PANTHER" id="PTHR24050">
    <property type="entry name" value="PA14 DOMAIN-CONTAINING PROTEIN"/>
    <property type="match status" value="1"/>
</dbReference>
<keyword evidence="10" id="KW-1185">Reference proteome</keyword>
<evidence type="ECO:0000256" key="6">
    <source>
        <dbReference type="SAM" id="MobiDB-lite"/>
    </source>
</evidence>
<evidence type="ECO:0000256" key="3">
    <source>
        <dbReference type="ARBA" id="ARBA00022737"/>
    </source>
</evidence>
<feature type="domain" description="EGF-like" evidence="8">
    <location>
        <begin position="223"/>
        <end position="261"/>
    </location>
</feature>
<evidence type="ECO:0000256" key="7">
    <source>
        <dbReference type="SAM" id="Phobius"/>
    </source>
</evidence>
<keyword evidence="1 5" id="KW-0245">EGF-like domain</keyword>
<feature type="compositionally biased region" description="Low complexity" evidence="6">
    <location>
        <begin position="380"/>
        <end position="394"/>
    </location>
</feature>
<dbReference type="PANTHER" id="PTHR24050:SF28">
    <property type="entry name" value="UROMODULIN-LIKE"/>
    <property type="match status" value="1"/>
</dbReference>
<reference evidence="9" key="1">
    <citation type="submission" date="2022-08" db="UniProtKB">
        <authorList>
            <consortium name="EnsemblMetazoa"/>
        </authorList>
    </citation>
    <scope>IDENTIFICATION</scope>
    <source>
        <strain evidence="9">05x7-T-G4-1.051#20</strain>
    </source>
</reference>
<dbReference type="PROSITE" id="PS50026">
    <property type="entry name" value="EGF_3"/>
    <property type="match status" value="4"/>
</dbReference>
<feature type="domain" description="EGF-like" evidence="8">
    <location>
        <begin position="138"/>
        <end position="177"/>
    </location>
</feature>
<evidence type="ECO:0000256" key="4">
    <source>
        <dbReference type="ARBA" id="ARBA00023157"/>
    </source>
</evidence>
<dbReference type="CDD" id="cd00054">
    <property type="entry name" value="EGF_CA"/>
    <property type="match status" value="3"/>
</dbReference>
<dbReference type="InterPro" id="IPR049883">
    <property type="entry name" value="NOTCH1_EGF-like"/>
</dbReference>
<feature type="compositionally biased region" description="Low complexity" evidence="6">
    <location>
        <begin position="402"/>
        <end position="428"/>
    </location>
</feature>
<name>A0A8W8NAM3_MAGGI</name>
<feature type="compositionally biased region" description="Basic and acidic residues" evidence="6">
    <location>
        <begin position="807"/>
        <end position="816"/>
    </location>
</feature>
<dbReference type="PROSITE" id="PS01187">
    <property type="entry name" value="EGF_CA"/>
    <property type="match status" value="2"/>
</dbReference>
<dbReference type="AlphaFoldDB" id="A0A8W8NAM3"/>
<keyword evidence="7" id="KW-0812">Transmembrane</keyword>
<dbReference type="InterPro" id="IPR024731">
    <property type="entry name" value="NELL2-like_EGF"/>
</dbReference>
<dbReference type="Gene3D" id="2.170.300.10">
    <property type="entry name" value="Tie2 ligand-binding domain superfamily"/>
    <property type="match status" value="1"/>
</dbReference>
<dbReference type="Pfam" id="PF07645">
    <property type="entry name" value="EGF_CA"/>
    <property type="match status" value="2"/>
</dbReference>
<evidence type="ECO:0000313" key="10">
    <source>
        <dbReference type="Proteomes" id="UP000005408"/>
    </source>
</evidence>
<keyword evidence="4" id="KW-1015">Disulfide bond</keyword>
<dbReference type="Gene3D" id="2.10.25.10">
    <property type="entry name" value="Laminin"/>
    <property type="match status" value="4"/>
</dbReference>
<dbReference type="SUPFAM" id="SSF57196">
    <property type="entry name" value="EGF/Laminin"/>
    <property type="match status" value="2"/>
</dbReference>
<feature type="compositionally biased region" description="Low complexity" evidence="6">
    <location>
        <begin position="309"/>
        <end position="334"/>
    </location>
</feature>
<feature type="region of interest" description="Disordered" evidence="6">
    <location>
        <begin position="799"/>
        <end position="818"/>
    </location>
</feature>
<feature type="transmembrane region" description="Helical" evidence="7">
    <location>
        <begin position="724"/>
        <end position="749"/>
    </location>
</feature>
<sequence length="874" mass="91671">NTTTRTTCYTKTVCTNTTFNCSQQCGVRVDGSEYCFCNTGYKLNADGYTCDDIDECSPNPCSENCTQNGPGLGYACSCVAGKKLDVDQRTCIDCDSGKYGLNCESNCSCNAQNTQSCNNVDGSCTCKTGWEGTTCTTNIDECLNSSICPLNSNCTDSPGSYSCDCIAGYSLAGGQCVECSGTTYGLNCASQCKCNFTNTRACDKSNGTCICNAGWQGVSCSEDILECTNDPNICGANATCTEQSGSYLCTCNTGYEKSSTGECIDINECVRGTDDCSTNAACSNTDGSFTCTCNTGFFGDGRTCTEVSTTTEEGTTTTMAGSTAPTAPGTSSQPVTTDSSTSAQPVTTDSSTSVQPVTTDSSTSVQPVTTDSSTSAQPATTVSGTSSQTVTTDSATSAQPVTTDSSTSSQSVTTGSATTPQSVTTDSVTTQSVTTGLATTAQVLTSTQTVSDPPTTTMSQGTTTQPTNAPVTTNEATTEVQSTTTQTTEASTPTATDVTSEAATTTTAESLTSTAPVTTTTSAAVTSTAPETTTTAGAATSTAPVTTTTTEAVTSTTQAPTTYQPASGESVFSAVFTFNINGNPSEKEAIKTKMETALTNLYQGRIAGFLRVVIIDIRFGSVIGDHSVVTSSASATQAKSDFTKTLTNLATGALKVTYNSTDVPVQSMTVTDSNGNSQTVPVSSGATTCQVFNTFNTCPSGQECGEENGVVQCRQIQSDDTYKYIVGFGVGIPLFVMAVLIMVIICVYYRRKKYKKGSFSSEEDDLDRTMNAEGFFKTGIPTKIDSWGRRGPYSVRNWGDDSSLSDMNERRGRTGDGFDNTYRGGREVYTYDNGAKSNFSWDFMYQALDPNTQYQIKRPQAESRPHPLFKKSDQ</sequence>
<dbReference type="SMART" id="SM00179">
    <property type="entry name" value="EGF_CA"/>
    <property type="match status" value="4"/>
</dbReference>
<dbReference type="FunFam" id="2.10.25.10:FF:000038">
    <property type="entry name" value="Fibrillin 2"/>
    <property type="match status" value="1"/>
</dbReference>
<dbReference type="GO" id="GO:0005509">
    <property type="term" value="F:calcium ion binding"/>
    <property type="evidence" value="ECO:0007669"/>
    <property type="project" value="InterPro"/>
</dbReference>
<dbReference type="InterPro" id="IPR052235">
    <property type="entry name" value="Nephronectin_domain"/>
</dbReference>
<evidence type="ECO:0000256" key="1">
    <source>
        <dbReference type="ARBA" id="ARBA00022536"/>
    </source>
</evidence>
<evidence type="ECO:0000256" key="2">
    <source>
        <dbReference type="ARBA" id="ARBA00022729"/>
    </source>
</evidence>
<dbReference type="InterPro" id="IPR000742">
    <property type="entry name" value="EGF"/>
</dbReference>
<dbReference type="InterPro" id="IPR001881">
    <property type="entry name" value="EGF-like_Ca-bd_dom"/>
</dbReference>
<feature type="compositionally biased region" description="Low complexity" evidence="6">
    <location>
        <begin position="453"/>
        <end position="562"/>
    </location>
</feature>
<feature type="region of interest" description="Disordered" evidence="6">
    <location>
        <begin position="444"/>
        <end position="565"/>
    </location>
</feature>
<feature type="region of interest" description="Disordered" evidence="6">
    <location>
        <begin position="309"/>
        <end position="428"/>
    </location>
</feature>
<evidence type="ECO:0000313" key="9">
    <source>
        <dbReference type="EnsemblMetazoa" id="G5370.2:cds"/>
    </source>
</evidence>
<comment type="caution">
    <text evidence="5">Lacks conserved residue(s) required for the propagation of feature annotation.</text>
</comment>
<evidence type="ECO:0000259" key="8">
    <source>
        <dbReference type="PROSITE" id="PS50026"/>
    </source>
</evidence>
<dbReference type="SUPFAM" id="SSF57184">
    <property type="entry name" value="Growth factor receptor domain"/>
    <property type="match status" value="1"/>
</dbReference>
<dbReference type="PROSITE" id="PS01186">
    <property type="entry name" value="EGF_2"/>
    <property type="match status" value="2"/>
</dbReference>
<dbReference type="InterPro" id="IPR018097">
    <property type="entry name" value="EGF_Ca-bd_CS"/>
</dbReference>
<dbReference type="Proteomes" id="UP000005408">
    <property type="component" value="Unassembled WGS sequence"/>
</dbReference>
<organism evidence="9 10">
    <name type="scientific">Magallana gigas</name>
    <name type="common">Pacific oyster</name>
    <name type="synonym">Crassostrea gigas</name>
    <dbReference type="NCBI Taxonomy" id="29159"/>
    <lineage>
        <taxon>Eukaryota</taxon>
        <taxon>Metazoa</taxon>
        <taxon>Spiralia</taxon>
        <taxon>Lophotrochozoa</taxon>
        <taxon>Mollusca</taxon>
        <taxon>Bivalvia</taxon>
        <taxon>Autobranchia</taxon>
        <taxon>Pteriomorphia</taxon>
        <taxon>Ostreida</taxon>
        <taxon>Ostreoidea</taxon>
        <taxon>Ostreidae</taxon>
        <taxon>Magallana</taxon>
    </lineage>
</organism>
<keyword evidence="7" id="KW-0472">Membrane</keyword>
<accession>A0A8W8NAM3</accession>
<dbReference type="PROSITE" id="PS00010">
    <property type="entry name" value="ASX_HYDROXYL"/>
    <property type="match status" value="2"/>
</dbReference>
<feature type="compositionally biased region" description="Polar residues" evidence="6">
    <location>
        <begin position="335"/>
        <end position="379"/>
    </location>
</feature>
<dbReference type="SMART" id="SM00181">
    <property type="entry name" value="EGF"/>
    <property type="match status" value="7"/>
</dbReference>
<proteinExistence type="predicted"/>